<keyword evidence="3" id="KW-1185">Reference proteome</keyword>
<evidence type="ECO:0000313" key="2">
    <source>
        <dbReference type="EMBL" id="GAA0578186.1"/>
    </source>
</evidence>
<sequence length="73" mass="7961">MRRLRRRSGEGVLKRSRSAGGKSYTARANARSASFVRKAREAPIAPAPPLPPGREQVRRAAEAASRYGARLTT</sequence>
<dbReference type="EMBL" id="BAAAFZ010000015">
    <property type="protein sequence ID" value="GAA0578186.1"/>
    <property type="molecule type" value="Genomic_DNA"/>
</dbReference>
<gene>
    <name evidence="2" type="ORF">GCM10009416_15930</name>
</gene>
<organism evidence="2 3">
    <name type="scientific">Craurococcus roseus</name>
    <dbReference type="NCBI Taxonomy" id="77585"/>
    <lineage>
        <taxon>Bacteria</taxon>
        <taxon>Pseudomonadati</taxon>
        <taxon>Pseudomonadota</taxon>
        <taxon>Alphaproteobacteria</taxon>
        <taxon>Acetobacterales</taxon>
        <taxon>Acetobacteraceae</taxon>
        <taxon>Craurococcus</taxon>
    </lineage>
</organism>
<dbReference type="Proteomes" id="UP001501588">
    <property type="component" value="Unassembled WGS sequence"/>
</dbReference>
<name>A0ABP3Q219_9PROT</name>
<evidence type="ECO:0000256" key="1">
    <source>
        <dbReference type="SAM" id="MobiDB-lite"/>
    </source>
</evidence>
<feature type="region of interest" description="Disordered" evidence="1">
    <location>
        <begin position="1"/>
        <end position="73"/>
    </location>
</feature>
<evidence type="ECO:0000313" key="3">
    <source>
        <dbReference type="Proteomes" id="UP001501588"/>
    </source>
</evidence>
<accession>A0ABP3Q219</accession>
<protein>
    <submittedName>
        <fullName evidence="2">Uncharacterized protein</fullName>
    </submittedName>
</protein>
<comment type="caution">
    <text evidence="2">The sequence shown here is derived from an EMBL/GenBank/DDBJ whole genome shotgun (WGS) entry which is preliminary data.</text>
</comment>
<reference evidence="3" key="1">
    <citation type="journal article" date="2019" name="Int. J. Syst. Evol. Microbiol.">
        <title>The Global Catalogue of Microorganisms (GCM) 10K type strain sequencing project: providing services to taxonomists for standard genome sequencing and annotation.</title>
        <authorList>
            <consortium name="The Broad Institute Genomics Platform"/>
            <consortium name="The Broad Institute Genome Sequencing Center for Infectious Disease"/>
            <person name="Wu L."/>
            <person name="Ma J."/>
        </authorList>
    </citation>
    <scope>NUCLEOTIDE SEQUENCE [LARGE SCALE GENOMIC DNA]</scope>
    <source>
        <strain evidence="3">JCM 9933</strain>
    </source>
</reference>
<proteinExistence type="predicted"/>